<evidence type="ECO:0000313" key="12">
    <source>
        <dbReference type="Proteomes" id="UP001597158"/>
    </source>
</evidence>
<dbReference type="InterPro" id="IPR015424">
    <property type="entry name" value="PyrdxlP-dep_Trfase"/>
</dbReference>
<dbReference type="InterPro" id="IPR015422">
    <property type="entry name" value="PyrdxlP-dep_Trfase_small"/>
</dbReference>
<evidence type="ECO:0000313" key="11">
    <source>
        <dbReference type="EMBL" id="MFD1263072.1"/>
    </source>
</evidence>
<dbReference type="Gene3D" id="3.40.640.10">
    <property type="entry name" value="Type I PLP-dependent aspartate aminotransferase-like (Major domain)"/>
    <property type="match status" value="1"/>
</dbReference>
<feature type="domain" description="Aminotransferase class I/classII large" evidence="10">
    <location>
        <begin position="54"/>
        <end position="260"/>
    </location>
</feature>
<evidence type="ECO:0000256" key="4">
    <source>
        <dbReference type="ARBA" id="ARBA00012285"/>
    </source>
</evidence>
<dbReference type="PANTHER" id="PTHR42885:SF1">
    <property type="entry name" value="THREONINE-PHOSPHATE DECARBOXYLASE"/>
    <property type="match status" value="1"/>
</dbReference>
<dbReference type="EC" id="4.1.1.81" evidence="4"/>
<comment type="function">
    <text evidence="2">Decarboxylates L-threonine-O-3-phosphate to yield (R)-1-amino-2-propanol O-2-phosphate, the precursor for the linkage between the nucleotide loop and the corrin ring in cobalamin.</text>
</comment>
<dbReference type="NCBIfam" id="TIGR01140">
    <property type="entry name" value="L_thr_O3P_dcar"/>
    <property type="match status" value="1"/>
</dbReference>
<name>A0ABW3WAL7_9RHOO</name>
<dbReference type="CDD" id="cd00609">
    <property type="entry name" value="AAT_like"/>
    <property type="match status" value="1"/>
</dbReference>
<evidence type="ECO:0000256" key="2">
    <source>
        <dbReference type="ARBA" id="ARBA00003444"/>
    </source>
</evidence>
<evidence type="ECO:0000256" key="8">
    <source>
        <dbReference type="ARBA" id="ARBA00029996"/>
    </source>
</evidence>
<gene>
    <name evidence="11" type="primary">cobD</name>
    <name evidence="11" type="ORF">ACFQ4M_05705</name>
</gene>
<evidence type="ECO:0000259" key="10">
    <source>
        <dbReference type="Pfam" id="PF00155"/>
    </source>
</evidence>
<accession>A0ABW3WAL7</accession>
<dbReference type="InterPro" id="IPR005860">
    <property type="entry name" value="CobD"/>
</dbReference>
<dbReference type="RefSeq" id="WP_277833975.1">
    <property type="nucleotide sequence ID" value="NZ_JARQZE010000010.1"/>
</dbReference>
<comment type="caution">
    <text evidence="11">The sequence shown here is derived from an EMBL/GenBank/DDBJ whole genome shotgun (WGS) entry which is preliminary data.</text>
</comment>
<proteinExistence type="predicted"/>
<dbReference type="Proteomes" id="UP001597158">
    <property type="component" value="Unassembled WGS sequence"/>
</dbReference>
<evidence type="ECO:0000256" key="5">
    <source>
        <dbReference type="ARBA" id="ARBA00022573"/>
    </source>
</evidence>
<keyword evidence="12" id="KW-1185">Reference proteome</keyword>
<dbReference type="Pfam" id="PF00155">
    <property type="entry name" value="Aminotran_1_2"/>
    <property type="match status" value="1"/>
</dbReference>
<dbReference type="GO" id="GO:0048472">
    <property type="term" value="F:threonine-phosphate decarboxylase activity"/>
    <property type="evidence" value="ECO:0007669"/>
    <property type="project" value="UniProtKB-EC"/>
</dbReference>
<dbReference type="PANTHER" id="PTHR42885">
    <property type="entry name" value="HISTIDINOL-PHOSPHATE AMINOTRANSFERASE-RELATED"/>
    <property type="match status" value="1"/>
</dbReference>
<evidence type="ECO:0000256" key="9">
    <source>
        <dbReference type="ARBA" id="ARBA00048531"/>
    </source>
</evidence>
<keyword evidence="5" id="KW-0169">Cobalamin biosynthesis</keyword>
<dbReference type="EMBL" id="JBHTMC010000010">
    <property type="protein sequence ID" value="MFD1263072.1"/>
    <property type="molecule type" value="Genomic_DNA"/>
</dbReference>
<protein>
    <recommendedName>
        <fullName evidence="4">threonine-phosphate decarboxylase</fullName>
        <ecNumber evidence="4">4.1.1.81</ecNumber>
    </recommendedName>
    <alternativeName>
        <fullName evidence="8">L-threonine-O-3-phosphate decarboxylase</fullName>
    </alternativeName>
</protein>
<comment type="pathway">
    <text evidence="3">Cofactor biosynthesis; adenosylcobalamin biosynthesis.</text>
</comment>
<keyword evidence="6" id="KW-0663">Pyridoxal phosphate</keyword>
<evidence type="ECO:0000256" key="6">
    <source>
        <dbReference type="ARBA" id="ARBA00022898"/>
    </source>
</evidence>
<evidence type="ECO:0000256" key="3">
    <source>
        <dbReference type="ARBA" id="ARBA00004953"/>
    </source>
</evidence>
<dbReference type="InterPro" id="IPR004838">
    <property type="entry name" value="NHTrfase_class1_PyrdxlP-BS"/>
</dbReference>
<comment type="catalytic activity">
    <reaction evidence="9">
        <text>O-phospho-L-threonine + H(+) = (R)-1-aminopropan-2-yl phosphate + CO2</text>
        <dbReference type="Rhea" id="RHEA:11492"/>
        <dbReference type="ChEBI" id="CHEBI:15378"/>
        <dbReference type="ChEBI" id="CHEBI:16526"/>
        <dbReference type="ChEBI" id="CHEBI:58563"/>
        <dbReference type="ChEBI" id="CHEBI:58675"/>
        <dbReference type="EC" id="4.1.1.81"/>
    </reaction>
</comment>
<dbReference type="PROSITE" id="PS00105">
    <property type="entry name" value="AA_TRANSFER_CLASS_1"/>
    <property type="match status" value="1"/>
</dbReference>
<reference evidence="12" key="1">
    <citation type="journal article" date="2019" name="Int. J. Syst. Evol. Microbiol.">
        <title>The Global Catalogue of Microorganisms (GCM) 10K type strain sequencing project: providing services to taxonomists for standard genome sequencing and annotation.</title>
        <authorList>
            <consortium name="The Broad Institute Genomics Platform"/>
            <consortium name="The Broad Institute Genome Sequencing Center for Infectious Disease"/>
            <person name="Wu L."/>
            <person name="Ma J."/>
        </authorList>
    </citation>
    <scope>NUCLEOTIDE SEQUENCE [LARGE SCALE GENOMIC DNA]</scope>
    <source>
        <strain evidence="12">CCUG 48884</strain>
    </source>
</reference>
<dbReference type="SUPFAM" id="SSF53383">
    <property type="entry name" value="PLP-dependent transferases"/>
    <property type="match status" value="1"/>
</dbReference>
<dbReference type="InterPro" id="IPR004839">
    <property type="entry name" value="Aminotransferase_I/II_large"/>
</dbReference>
<sequence length="334" mass="35580">MIEHGGRLRRAAQQYGIALTDWLDLSTGINPHPYPVPPIPAETWQRLPEDDDGLEAAAAGYFGTAALLPVAGSQPAIQALPQVIPGVRVSVLAPSYAEHAHAWRHHNASSFAAEALDDVAASNDIVVVVQPNNPTGTLFPRERLLAAHRRLAARGGWLVVDEAFIDTTPEASLATLAGTDGLVVLRSIGKFFGLAGARVGFVLAPATVRAALAERLGPWTVSGPARHAARHALLDRAWQDDTRRRLDMAGARLARLLRDTGCGQPRGPALFKWIARSDAGVLHARLAQQGILTRLFEHPPAVRFGLPANEAEWARLETALSACAASTIAAASNT</sequence>
<dbReference type="Gene3D" id="3.90.1150.10">
    <property type="entry name" value="Aspartate Aminotransferase, domain 1"/>
    <property type="match status" value="1"/>
</dbReference>
<comment type="cofactor">
    <cofactor evidence="1">
        <name>pyridoxal 5'-phosphate</name>
        <dbReference type="ChEBI" id="CHEBI:597326"/>
    </cofactor>
</comment>
<dbReference type="InterPro" id="IPR015421">
    <property type="entry name" value="PyrdxlP-dep_Trfase_major"/>
</dbReference>
<organism evidence="11 12">
    <name type="scientific">Thauera mechernichensis</name>
    <dbReference type="NCBI Taxonomy" id="82788"/>
    <lineage>
        <taxon>Bacteria</taxon>
        <taxon>Pseudomonadati</taxon>
        <taxon>Pseudomonadota</taxon>
        <taxon>Betaproteobacteria</taxon>
        <taxon>Rhodocyclales</taxon>
        <taxon>Zoogloeaceae</taxon>
        <taxon>Thauera</taxon>
    </lineage>
</organism>
<evidence type="ECO:0000256" key="1">
    <source>
        <dbReference type="ARBA" id="ARBA00001933"/>
    </source>
</evidence>
<keyword evidence="7 11" id="KW-0456">Lyase</keyword>
<evidence type="ECO:0000256" key="7">
    <source>
        <dbReference type="ARBA" id="ARBA00023239"/>
    </source>
</evidence>